<feature type="transmembrane region" description="Helical" evidence="1">
    <location>
        <begin position="43"/>
        <end position="62"/>
    </location>
</feature>
<proteinExistence type="predicted"/>
<keyword evidence="1" id="KW-1133">Transmembrane helix</keyword>
<evidence type="ECO:0000313" key="3">
    <source>
        <dbReference type="Proteomes" id="UP000237230"/>
    </source>
</evidence>
<reference evidence="2 3" key="2">
    <citation type="submission" date="2018-03" db="EMBL/GenBank/DDBJ databases">
        <title>Draft genome of Pseudomonas putida strain KH-21-114.</title>
        <authorList>
            <person name="Yoshizawa S."/>
            <person name="Khan N.H."/>
            <person name="Nishimura M."/>
            <person name="Chiura H.X."/>
            <person name="Ogura Y."/>
            <person name="Hayashi T."/>
            <person name="Kogure K."/>
        </authorList>
    </citation>
    <scope>NUCLEOTIDE SEQUENCE [LARGE SCALE GENOMIC DNA]</scope>
    <source>
        <strain evidence="2 3">KH-21-114</strain>
    </source>
</reference>
<protein>
    <submittedName>
        <fullName evidence="2">Uncharacterized protein</fullName>
    </submittedName>
</protein>
<organism evidence="2 3">
    <name type="scientific">Pseudomonas putida</name>
    <name type="common">Arthrobacter siderocapsulatus</name>
    <dbReference type="NCBI Taxonomy" id="303"/>
    <lineage>
        <taxon>Bacteria</taxon>
        <taxon>Pseudomonadati</taxon>
        <taxon>Pseudomonadota</taxon>
        <taxon>Gammaproteobacteria</taxon>
        <taxon>Pseudomonadales</taxon>
        <taxon>Pseudomonadaceae</taxon>
        <taxon>Pseudomonas</taxon>
    </lineage>
</organism>
<keyword evidence="1" id="KW-0812">Transmembrane</keyword>
<dbReference type="EMBL" id="MINH01000021">
    <property type="protein sequence ID" value="POG06391.1"/>
    <property type="molecule type" value="Genomic_DNA"/>
</dbReference>
<name>A0A2S3WYK2_PSEPU</name>
<dbReference type="AlphaFoldDB" id="A0A2S3WYK2"/>
<evidence type="ECO:0000313" key="2">
    <source>
        <dbReference type="EMBL" id="POG06391.1"/>
    </source>
</evidence>
<evidence type="ECO:0000256" key="1">
    <source>
        <dbReference type="SAM" id="Phobius"/>
    </source>
</evidence>
<accession>A0A2S3WYK2</accession>
<dbReference type="Proteomes" id="UP000237230">
    <property type="component" value="Unassembled WGS sequence"/>
</dbReference>
<comment type="caution">
    <text evidence="2">The sequence shown here is derived from an EMBL/GenBank/DDBJ whole genome shotgun (WGS) entry which is preliminary data.</text>
</comment>
<reference evidence="2 3" key="1">
    <citation type="submission" date="2016-08" db="EMBL/GenBank/DDBJ databases">
        <authorList>
            <person name="Seilhamer J.J."/>
        </authorList>
    </citation>
    <scope>NUCLEOTIDE SEQUENCE [LARGE SCALE GENOMIC DNA]</scope>
    <source>
        <strain evidence="2 3">KH-21-114</strain>
    </source>
</reference>
<keyword evidence="1" id="KW-0472">Membrane</keyword>
<sequence length="64" mass="7642">MKLQNTIVLQHLMVTTRLLPICRHSSLRDWLILPTHKKKQLNLLKALWLKAYLAPIMIWRITLN</sequence>
<gene>
    <name evidence="2" type="ORF">BGP84_26595</name>
</gene>